<dbReference type="EMBL" id="QRPD01000013">
    <property type="protein sequence ID" value="RHL85812.1"/>
    <property type="molecule type" value="Genomic_DNA"/>
</dbReference>
<protein>
    <recommendedName>
        <fullName evidence="4">5'-nucleotidase</fullName>
    </recommendedName>
</protein>
<dbReference type="GO" id="GO:0000287">
    <property type="term" value="F:magnesium ion binding"/>
    <property type="evidence" value="ECO:0007669"/>
    <property type="project" value="InterPro"/>
</dbReference>
<sequence length="43" mass="4638">MLQKGAALGAHIFFDDQDIHTEPASAVVPADTVPYRDGDNPKE</sequence>
<evidence type="ECO:0000313" key="3">
    <source>
        <dbReference type="Proteomes" id="UP000283325"/>
    </source>
</evidence>
<dbReference type="GO" id="GO:0009117">
    <property type="term" value="P:nucleotide metabolic process"/>
    <property type="evidence" value="ECO:0007669"/>
    <property type="project" value="InterPro"/>
</dbReference>
<proteinExistence type="predicted"/>
<dbReference type="GO" id="GO:0008253">
    <property type="term" value="F:5'-nucleotidase activity"/>
    <property type="evidence" value="ECO:0007669"/>
    <property type="project" value="InterPro"/>
</dbReference>
<accession>A0A415MVD3</accession>
<evidence type="ECO:0000256" key="1">
    <source>
        <dbReference type="SAM" id="MobiDB-lite"/>
    </source>
</evidence>
<organism evidence="2 3">
    <name type="scientific">Dorea formicigenerans</name>
    <dbReference type="NCBI Taxonomy" id="39486"/>
    <lineage>
        <taxon>Bacteria</taxon>
        <taxon>Bacillati</taxon>
        <taxon>Bacillota</taxon>
        <taxon>Clostridia</taxon>
        <taxon>Lachnospirales</taxon>
        <taxon>Lachnospiraceae</taxon>
        <taxon>Dorea</taxon>
    </lineage>
</organism>
<dbReference type="GO" id="GO:0005737">
    <property type="term" value="C:cytoplasm"/>
    <property type="evidence" value="ECO:0007669"/>
    <property type="project" value="InterPro"/>
</dbReference>
<name>A0A415MVD3_9FIRM</name>
<evidence type="ECO:0008006" key="4">
    <source>
        <dbReference type="Google" id="ProtNLM"/>
    </source>
</evidence>
<comment type="caution">
    <text evidence="2">The sequence shown here is derived from an EMBL/GenBank/DDBJ whole genome shotgun (WGS) entry which is preliminary data.</text>
</comment>
<dbReference type="GO" id="GO:0000166">
    <property type="term" value="F:nucleotide binding"/>
    <property type="evidence" value="ECO:0007669"/>
    <property type="project" value="InterPro"/>
</dbReference>
<gene>
    <name evidence="2" type="ORF">DWZ98_13180</name>
</gene>
<dbReference type="InterPro" id="IPR010394">
    <property type="entry name" value="5-nucleotidase"/>
</dbReference>
<evidence type="ECO:0000313" key="2">
    <source>
        <dbReference type="EMBL" id="RHL85812.1"/>
    </source>
</evidence>
<feature type="compositionally biased region" description="Basic and acidic residues" evidence="1">
    <location>
        <begin position="34"/>
        <end position="43"/>
    </location>
</feature>
<dbReference type="AlphaFoldDB" id="A0A415MVD3"/>
<dbReference type="Proteomes" id="UP000283325">
    <property type="component" value="Unassembled WGS sequence"/>
</dbReference>
<reference evidence="2 3" key="1">
    <citation type="submission" date="2018-08" db="EMBL/GenBank/DDBJ databases">
        <title>A genome reference for cultivated species of the human gut microbiota.</title>
        <authorList>
            <person name="Zou Y."/>
            <person name="Xue W."/>
            <person name="Luo G."/>
        </authorList>
    </citation>
    <scope>NUCLEOTIDE SEQUENCE [LARGE SCALE GENOMIC DNA]</scope>
    <source>
        <strain evidence="2 3">AF36-1BH</strain>
    </source>
</reference>
<dbReference type="Pfam" id="PF06189">
    <property type="entry name" value="5-nucleotidase"/>
    <property type="match status" value="1"/>
</dbReference>
<feature type="region of interest" description="Disordered" evidence="1">
    <location>
        <begin position="24"/>
        <end position="43"/>
    </location>
</feature>